<gene>
    <name evidence="1" type="ORF">UFOVP142_48</name>
</gene>
<name>A0A6J7XL22_9CAUD</name>
<reference evidence="1" key="1">
    <citation type="submission" date="2020-05" db="EMBL/GenBank/DDBJ databases">
        <authorList>
            <person name="Chiriac C."/>
            <person name="Salcher M."/>
            <person name="Ghai R."/>
            <person name="Kavagutti S V."/>
        </authorList>
    </citation>
    <scope>NUCLEOTIDE SEQUENCE</scope>
</reference>
<evidence type="ECO:0000313" key="1">
    <source>
        <dbReference type="EMBL" id="CAB5237964.1"/>
    </source>
</evidence>
<accession>A0A6J7XL22</accession>
<dbReference type="EMBL" id="LR798460">
    <property type="protein sequence ID" value="CAB5237964.1"/>
    <property type="molecule type" value="Genomic_DNA"/>
</dbReference>
<sequence length="225" mass="26147">MNHQIQVNDWVVEYVVNLFLAKGYNMQSEEMQGLLTLQINDWKRFMVKSGLNADSFLADEVAFEFRCKKIEGGAGRLFEQFASFVNSRPKTLREKEYSDQVQSQSQTCDVCGAKGWLDVNHVRRDGEIRRVTRRCVCLSGMKYASLQQASPDEIRSAFEDDRRELWKVEQWLRERDIDTTTRESFQKTWRAWLDKQSGMFQTIEVVKAKPVAYQKPAGRLIVAAS</sequence>
<protein>
    <submittedName>
        <fullName evidence="1">Uncharacterized protein</fullName>
    </submittedName>
</protein>
<organism evidence="1">
    <name type="scientific">uncultured Caudovirales phage</name>
    <dbReference type="NCBI Taxonomy" id="2100421"/>
    <lineage>
        <taxon>Viruses</taxon>
        <taxon>Duplodnaviria</taxon>
        <taxon>Heunggongvirae</taxon>
        <taxon>Uroviricota</taxon>
        <taxon>Caudoviricetes</taxon>
        <taxon>Peduoviridae</taxon>
        <taxon>Maltschvirus</taxon>
        <taxon>Maltschvirus maltsch</taxon>
    </lineage>
</organism>
<proteinExistence type="predicted"/>